<dbReference type="Gene3D" id="3.40.50.1820">
    <property type="entry name" value="alpha/beta hydrolase"/>
    <property type="match status" value="1"/>
</dbReference>
<reference evidence="2 3" key="1">
    <citation type="journal article" date="2021" name="Int. J. Syst. Evol. Microbiol.">
        <title>Halobaculum halophilum sp. nov. and Halobaculum salinum sp. nov., isolated from salt lake and saline soil.</title>
        <authorList>
            <person name="Cui H.L."/>
            <person name="Shi X.W."/>
            <person name="Yin X.M."/>
            <person name="Yang X.Y."/>
            <person name="Hou J."/>
            <person name="Zhu L."/>
        </authorList>
    </citation>
    <scope>NUCLEOTIDE SEQUENCE [LARGE SCALE GENOMIC DNA]</scope>
    <source>
        <strain evidence="2 3">NBRC 109044</strain>
    </source>
</reference>
<dbReference type="InterPro" id="IPR029058">
    <property type="entry name" value="AB_hydrolase_fold"/>
</dbReference>
<name>A0A8T8WI24_9EURY</name>
<dbReference type="PANTHER" id="PTHR47751:SF1">
    <property type="entry name" value="SUPERFAMILY HYDROLASE, PUTATIVE (AFU_ORTHOLOGUE AFUA_2G16580)-RELATED"/>
    <property type="match status" value="1"/>
</dbReference>
<dbReference type="Proteomes" id="UP000826254">
    <property type="component" value="Plasmid unnamed2"/>
</dbReference>
<dbReference type="KEGG" id="hmp:K6T50_18145"/>
<gene>
    <name evidence="2" type="ORF">K6T50_18145</name>
</gene>
<dbReference type="AlphaFoldDB" id="A0A8T8WI24"/>
<organism evidence="2 3">
    <name type="scientific">Halobaculum magnesiiphilum</name>
    <dbReference type="NCBI Taxonomy" id="1017351"/>
    <lineage>
        <taxon>Archaea</taxon>
        <taxon>Methanobacteriati</taxon>
        <taxon>Methanobacteriota</taxon>
        <taxon>Stenosarchaea group</taxon>
        <taxon>Halobacteria</taxon>
        <taxon>Halobacteriales</taxon>
        <taxon>Haloferacaceae</taxon>
        <taxon>Halobaculum</taxon>
    </lineage>
</organism>
<keyword evidence="2" id="KW-0378">Hydrolase</keyword>
<dbReference type="EMBL" id="CP081960">
    <property type="protein sequence ID" value="QZP39499.1"/>
    <property type="molecule type" value="Genomic_DNA"/>
</dbReference>
<dbReference type="RefSeq" id="WP_222609248.1">
    <property type="nucleotide sequence ID" value="NZ_CP081960.1"/>
</dbReference>
<dbReference type="GO" id="GO:0016787">
    <property type="term" value="F:hydrolase activity"/>
    <property type="evidence" value="ECO:0007669"/>
    <property type="project" value="UniProtKB-KW"/>
</dbReference>
<evidence type="ECO:0000259" key="1">
    <source>
        <dbReference type="Pfam" id="PF01738"/>
    </source>
</evidence>
<feature type="domain" description="Dienelactone hydrolase" evidence="1">
    <location>
        <begin position="26"/>
        <end position="143"/>
    </location>
</feature>
<keyword evidence="3" id="KW-1185">Reference proteome</keyword>
<accession>A0A8T8WI24</accession>
<geneLocation type="plasmid" evidence="2 3">
    <name>unnamed2</name>
</geneLocation>
<sequence>MSVDNPTELEEQIESVQFPSKGLTLAGHLYTPDNPSSTPSPAIVIGHQTTAVKEQSPALYAQRLVEQGFIVLTFDAAYQGESEGEPHGLEDPFQRAEDFRSAVSYLTTREEVEPERIGVLGVCGSGGYVPFAAQTDHRMKAVATVSAVDLARYFREPDPEAFQKMVQQAGALRSEEAVGFPAKLVSALPEPEEVDDSTPQTVREFVDYYKTPRGHHPRATNKWVARSADLLDQFDAFADIDKIAPRPLLMIAGTEASTLPHSEDAINQAGENAELFTIEGATHVDLYDKDEYVSPAVEQLTEFFNQHLTNA</sequence>
<evidence type="ECO:0000313" key="2">
    <source>
        <dbReference type="EMBL" id="QZP39499.1"/>
    </source>
</evidence>
<dbReference type="Gene3D" id="1.10.10.800">
    <property type="match status" value="1"/>
</dbReference>
<keyword evidence="2" id="KW-0614">Plasmid</keyword>
<dbReference type="GeneID" id="67180105"/>
<evidence type="ECO:0000313" key="3">
    <source>
        <dbReference type="Proteomes" id="UP000826254"/>
    </source>
</evidence>
<dbReference type="InterPro" id="IPR051411">
    <property type="entry name" value="Polyketide_trans_af380"/>
</dbReference>
<dbReference type="Pfam" id="PF01738">
    <property type="entry name" value="DLH"/>
    <property type="match status" value="1"/>
</dbReference>
<protein>
    <submittedName>
        <fullName evidence="2">Alpha/beta hydrolase</fullName>
    </submittedName>
</protein>
<dbReference type="InterPro" id="IPR002925">
    <property type="entry name" value="Dienelactn_hydro"/>
</dbReference>
<proteinExistence type="predicted"/>
<dbReference type="PANTHER" id="PTHR47751">
    <property type="entry name" value="SUPERFAMILY HYDROLASE, PUTATIVE (AFU_ORTHOLOGUE AFUA_2G16580)-RELATED"/>
    <property type="match status" value="1"/>
</dbReference>
<dbReference type="SUPFAM" id="SSF53474">
    <property type="entry name" value="alpha/beta-Hydrolases"/>
    <property type="match status" value="1"/>
</dbReference>